<keyword evidence="2" id="KW-0012">Acyltransferase</keyword>
<dbReference type="Proteomes" id="UP001138500">
    <property type="component" value="Unassembled WGS sequence"/>
</dbReference>
<dbReference type="AlphaFoldDB" id="A0A9W7W774"/>
<evidence type="ECO:0000256" key="3">
    <source>
        <dbReference type="SAM" id="MobiDB-lite"/>
    </source>
</evidence>
<dbReference type="PANTHER" id="PTHR42919">
    <property type="entry name" value="N-ALPHA-ACETYLTRANSFERASE"/>
    <property type="match status" value="1"/>
</dbReference>
<protein>
    <submittedName>
        <fullName evidence="5">Acetyltransferase (GNAT) family</fullName>
    </submittedName>
</protein>
<dbReference type="EMBL" id="RIBY02000001">
    <property type="protein sequence ID" value="KAH9845809.1"/>
    <property type="molecule type" value="Genomic_DNA"/>
</dbReference>
<keyword evidence="1" id="KW-0808">Transferase</keyword>
<evidence type="ECO:0000313" key="6">
    <source>
        <dbReference type="Proteomes" id="UP001138500"/>
    </source>
</evidence>
<evidence type="ECO:0000259" key="4">
    <source>
        <dbReference type="PROSITE" id="PS51186"/>
    </source>
</evidence>
<keyword evidence="6" id="KW-1185">Reference proteome</keyword>
<reference evidence="5 6" key="2">
    <citation type="journal article" date="2021" name="Curr. Genet.">
        <title>Genetic response to nitrogen starvation in the aggressive Eucalyptus foliar pathogen Teratosphaeria destructans.</title>
        <authorList>
            <person name="Havenga M."/>
            <person name="Wingfield B.D."/>
            <person name="Wingfield M.J."/>
            <person name="Dreyer L.L."/>
            <person name="Roets F."/>
            <person name="Aylward J."/>
        </authorList>
    </citation>
    <scope>NUCLEOTIDE SEQUENCE [LARGE SCALE GENOMIC DNA]</scope>
    <source>
        <strain evidence="5">CMW44962</strain>
    </source>
</reference>
<accession>A0A9W7W774</accession>
<dbReference type="PANTHER" id="PTHR42919:SF8">
    <property type="entry name" value="N-ALPHA-ACETYLTRANSFERASE 50"/>
    <property type="match status" value="1"/>
</dbReference>
<dbReference type="InterPro" id="IPR051556">
    <property type="entry name" value="N-term/lysine_N-AcTrnsfr"/>
</dbReference>
<evidence type="ECO:0000256" key="2">
    <source>
        <dbReference type="ARBA" id="ARBA00023315"/>
    </source>
</evidence>
<dbReference type="OrthoDB" id="47374at2759"/>
<dbReference type="CDD" id="cd04301">
    <property type="entry name" value="NAT_SF"/>
    <property type="match status" value="1"/>
</dbReference>
<reference evidence="5 6" key="1">
    <citation type="journal article" date="2018" name="IMA Fungus">
        <title>IMA Genome-F 10: Nine draft genome sequences of Claviceps purpurea s.lat., including C. arundinis, C. humidiphila, and C. cf. spartinae, pseudomolecules for the pitch canker pathogen Fusarium circinatum, draft genome of Davidsoniella eucalypti, Grosmannia galeiformis, Quambalaria eucalypti, and Teratosphaeria destructans.</title>
        <authorList>
            <person name="Wingfield B.D."/>
            <person name="Liu M."/>
            <person name="Nguyen H.D."/>
            <person name="Lane F.A."/>
            <person name="Morgan S.W."/>
            <person name="De Vos L."/>
            <person name="Wilken P.M."/>
            <person name="Duong T.A."/>
            <person name="Aylward J."/>
            <person name="Coetzee M.P."/>
            <person name="Dadej K."/>
            <person name="De Beer Z.W."/>
            <person name="Findlay W."/>
            <person name="Havenga M."/>
            <person name="Kolarik M."/>
            <person name="Menzies J.G."/>
            <person name="Naidoo K."/>
            <person name="Pochopski O."/>
            <person name="Shoukouhi P."/>
            <person name="Santana Q.C."/>
            <person name="Seifert K.A."/>
            <person name="Soal N."/>
            <person name="Steenkamp E.T."/>
            <person name="Tatham C.T."/>
            <person name="van der Nest M.A."/>
            <person name="Wingfield M.J."/>
        </authorList>
    </citation>
    <scope>NUCLEOTIDE SEQUENCE [LARGE SCALE GENOMIC DNA]</scope>
    <source>
        <strain evidence="5">CMW44962</strain>
    </source>
</reference>
<evidence type="ECO:0000313" key="5">
    <source>
        <dbReference type="EMBL" id="KAH9845809.1"/>
    </source>
</evidence>
<dbReference type="GO" id="GO:0016747">
    <property type="term" value="F:acyltransferase activity, transferring groups other than amino-acyl groups"/>
    <property type="evidence" value="ECO:0007669"/>
    <property type="project" value="InterPro"/>
</dbReference>
<dbReference type="Gene3D" id="3.40.630.30">
    <property type="match status" value="1"/>
</dbReference>
<proteinExistence type="predicted"/>
<dbReference type="SUPFAM" id="SSF55729">
    <property type="entry name" value="Acyl-CoA N-acyltransferases (Nat)"/>
    <property type="match status" value="1"/>
</dbReference>
<comment type="caution">
    <text evidence="5">The sequence shown here is derived from an EMBL/GenBank/DDBJ whole genome shotgun (WGS) entry which is preliminary data.</text>
</comment>
<dbReference type="InterPro" id="IPR016181">
    <property type="entry name" value="Acyl_CoA_acyltransferase"/>
</dbReference>
<sequence>MPQVSLTAWLKKPAVIKQHEPSTAPGNNDDASLSAEAKSQLATSAHSQDIREDSKPTLALKALHATQPAALSGLPPQVDLRRCDKEDLPHFKRLNSLLLPIPYPESFYREIVEDPLTNNITLLATWHDDPARKGQEKGRLIGAVRGRLFAHPPTPQHVRANTSQVKDGPMLYLSTLVLLSPYRRYGIATRMLDVLLKRAVEDYGITTVGAHVWEANTQGLEWYRKRNFQEVRREAEYYRRLQPAGAVVMQRDVKVVDLLGK</sequence>
<dbReference type="GO" id="GO:0031415">
    <property type="term" value="C:NatA complex"/>
    <property type="evidence" value="ECO:0007669"/>
    <property type="project" value="TreeGrafter"/>
</dbReference>
<dbReference type="GO" id="GO:0007064">
    <property type="term" value="P:mitotic sister chromatid cohesion"/>
    <property type="evidence" value="ECO:0007669"/>
    <property type="project" value="TreeGrafter"/>
</dbReference>
<evidence type="ECO:0000256" key="1">
    <source>
        <dbReference type="ARBA" id="ARBA00022679"/>
    </source>
</evidence>
<dbReference type="InterPro" id="IPR000182">
    <property type="entry name" value="GNAT_dom"/>
</dbReference>
<feature type="domain" description="N-acetyltransferase" evidence="4">
    <location>
        <begin position="78"/>
        <end position="254"/>
    </location>
</feature>
<dbReference type="Pfam" id="PF00583">
    <property type="entry name" value="Acetyltransf_1"/>
    <property type="match status" value="1"/>
</dbReference>
<name>A0A9W7W774_9PEZI</name>
<gene>
    <name evidence="5" type="ORF">Tdes44962_MAKER00019</name>
</gene>
<dbReference type="PROSITE" id="PS51186">
    <property type="entry name" value="GNAT"/>
    <property type="match status" value="1"/>
</dbReference>
<organism evidence="5 6">
    <name type="scientific">Teratosphaeria destructans</name>
    <dbReference type="NCBI Taxonomy" id="418781"/>
    <lineage>
        <taxon>Eukaryota</taxon>
        <taxon>Fungi</taxon>
        <taxon>Dikarya</taxon>
        <taxon>Ascomycota</taxon>
        <taxon>Pezizomycotina</taxon>
        <taxon>Dothideomycetes</taxon>
        <taxon>Dothideomycetidae</taxon>
        <taxon>Mycosphaerellales</taxon>
        <taxon>Teratosphaeriaceae</taxon>
        <taxon>Teratosphaeria</taxon>
    </lineage>
</organism>
<feature type="region of interest" description="Disordered" evidence="3">
    <location>
        <begin position="15"/>
        <end position="52"/>
    </location>
</feature>